<keyword evidence="3" id="KW-1185">Reference proteome</keyword>
<feature type="region of interest" description="Disordered" evidence="1">
    <location>
        <begin position="336"/>
        <end position="392"/>
    </location>
</feature>
<feature type="compositionally biased region" description="Basic and acidic residues" evidence="1">
    <location>
        <begin position="53"/>
        <end position="66"/>
    </location>
</feature>
<protein>
    <submittedName>
        <fullName evidence="2">Uncharacterized protein</fullName>
    </submittedName>
</protein>
<name>A0AA40EW55_9PEZI</name>
<feature type="compositionally biased region" description="Acidic residues" evidence="1">
    <location>
        <begin position="362"/>
        <end position="371"/>
    </location>
</feature>
<feature type="region of interest" description="Disordered" evidence="1">
    <location>
        <begin position="104"/>
        <end position="126"/>
    </location>
</feature>
<feature type="region of interest" description="Disordered" evidence="1">
    <location>
        <begin position="52"/>
        <end position="90"/>
    </location>
</feature>
<dbReference type="Proteomes" id="UP001172155">
    <property type="component" value="Unassembled WGS sequence"/>
</dbReference>
<organism evidence="2 3">
    <name type="scientific">Schizothecium vesticola</name>
    <dbReference type="NCBI Taxonomy" id="314040"/>
    <lineage>
        <taxon>Eukaryota</taxon>
        <taxon>Fungi</taxon>
        <taxon>Dikarya</taxon>
        <taxon>Ascomycota</taxon>
        <taxon>Pezizomycotina</taxon>
        <taxon>Sordariomycetes</taxon>
        <taxon>Sordariomycetidae</taxon>
        <taxon>Sordariales</taxon>
        <taxon>Schizotheciaceae</taxon>
        <taxon>Schizothecium</taxon>
    </lineage>
</organism>
<feature type="compositionally biased region" description="Low complexity" evidence="1">
    <location>
        <begin position="111"/>
        <end position="122"/>
    </location>
</feature>
<dbReference type="EMBL" id="JAUKUD010000004">
    <property type="protein sequence ID" value="KAK0746637.1"/>
    <property type="molecule type" value="Genomic_DNA"/>
</dbReference>
<gene>
    <name evidence="2" type="ORF">B0T18DRAFT_412062</name>
</gene>
<feature type="compositionally biased region" description="Polar residues" evidence="1">
    <location>
        <begin position="245"/>
        <end position="255"/>
    </location>
</feature>
<reference evidence="2" key="1">
    <citation type="submission" date="2023-06" db="EMBL/GenBank/DDBJ databases">
        <title>Genome-scale phylogeny and comparative genomics of the fungal order Sordariales.</title>
        <authorList>
            <consortium name="Lawrence Berkeley National Laboratory"/>
            <person name="Hensen N."/>
            <person name="Bonometti L."/>
            <person name="Westerberg I."/>
            <person name="Brannstrom I.O."/>
            <person name="Guillou S."/>
            <person name="Cros-Aarteil S."/>
            <person name="Calhoun S."/>
            <person name="Haridas S."/>
            <person name="Kuo A."/>
            <person name="Mondo S."/>
            <person name="Pangilinan J."/>
            <person name="Riley R."/>
            <person name="LaButti K."/>
            <person name="Andreopoulos B."/>
            <person name="Lipzen A."/>
            <person name="Chen C."/>
            <person name="Yanf M."/>
            <person name="Daum C."/>
            <person name="Ng V."/>
            <person name="Clum A."/>
            <person name="Steindorff A."/>
            <person name="Ohm R."/>
            <person name="Martin F."/>
            <person name="Silar P."/>
            <person name="Natvig D."/>
            <person name="Lalanne C."/>
            <person name="Gautier V."/>
            <person name="Ament-velasquez S.L."/>
            <person name="Kruys A."/>
            <person name="Hutchinson M.I."/>
            <person name="Powell A.J."/>
            <person name="Barry K."/>
            <person name="Miller A.N."/>
            <person name="Grigoriev I.V."/>
            <person name="Debuchy R."/>
            <person name="Gladieux P."/>
            <person name="Thoren M.H."/>
            <person name="Johannesson H."/>
        </authorList>
    </citation>
    <scope>NUCLEOTIDE SEQUENCE</scope>
    <source>
        <strain evidence="2">SMH3187-1</strain>
    </source>
</reference>
<dbReference type="AlphaFoldDB" id="A0AA40EW55"/>
<feature type="compositionally biased region" description="Polar residues" evidence="1">
    <location>
        <begin position="374"/>
        <end position="392"/>
    </location>
</feature>
<evidence type="ECO:0000313" key="2">
    <source>
        <dbReference type="EMBL" id="KAK0746637.1"/>
    </source>
</evidence>
<evidence type="ECO:0000313" key="3">
    <source>
        <dbReference type="Proteomes" id="UP001172155"/>
    </source>
</evidence>
<sequence length="392" mass="42047">MPMPVAAKAGIVVASVAVAAAIALYESPEFRRVAEDLRRRIAIALHSLGDSFDPTRDGPRFNRPEDAEGFMMSQGGPNNAVDADDESRRRQREELMYWNMKLEEKQRGQESASASAQPSSPSRKLTFDDILREDQTADRGSIAYNTGSNPWGGDQQGIVRRRGAEGVRGLGAAILSNPFGDEYGIDLDEHSDVQEKPNALAPGREELMSDIYSATPHDGRSVASHTLSPQSKPVAPEVLFDFDSQPESKASTAASATVDHDHEAAPSVSARDGLTSLDRELPEDEYMTAGQDSRQEAYESIQAWAYGSNPSFYSPLPVSPPAPISEPELINQGALTPADSASVAGSGVDIGDDGASTKTEDFDVMSEDEDGVLTPTSWSDVGSDVSESAMHN</sequence>
<proteinExistence type="predicted"/>
<accession>A0AA40EW55</accession>
<feature type="region of interest" description="Disordered" evidence="1">
    <location>
        <begin position="245"/>
        <end position="275"/>
    </location>
</feature>
<comment type="caution">
    <text evidence="2">The sequence shown here is derived from an EMBL/GenBank/DDBJ whole genome shotgun (WGS) entry which is preliminary data.</text>
</comment>
<evidence type="ECO:0000256" key="1">
    <source>
        <dbReference type="SAM" id="MobiDB-lite"/>
    </source>
</evidence>